<name>A0A7Z2VV80_9BURK</name>
<organism evidence="2 3">
    <name type="scientific">Massilia forsythiae</name>
    <dbReference type="NCBI Taxonomy" id="2728020"/>
    <lineage>
        <taxon>Bacteria</taxon>
        <taxon>Pseudomonadati</taxon>
        <taxon>Pseudomonadota</taxon>
        <taxon>Betaproteobacteria</taxon>
        <taxon>Burkholderiales</taxon>
        <taxon>Oxalobacteraceae</taxon>
        <taxon>Telluria group</taxon>
        <taxon>Massilia</taxon>
    </lineage>
</organism>
<sequence>MSSALAAAVSASTRAFSSRNSAFGAASRALLLSCSASRRRWRSRRMLRERLSTCVHSVCWLAFRFIDFLNSDAIGSRSSARMSISGTANEGAAAPTASASKEARTRRDMIRVVVI</sequence>
<protein>
    <submittedName>
        <fullName evidence="2">Uncharacterized protein</fullName>
    </submittedName>
</protein>
<evidence type="ECO:0000256" key="1">
    <source>
        <dbReference type="SAM" id="MobiDB-lite"/>
    </source>
</evidence>
<feature type="compositionally biased region" description="Low complexity" evidence="1">
    <location>
        <begin position="86"/>
        <end position="100"/>
    </location>
</feature>
<keyword evidence="3" id="KW-1185">Reference proteome</keyword>
<dbReference type="Proteomes" id="UP000502415">
    <property type="component" value="Chromosome"/>
</dbReference>
<feature type="region of interest" description="Disordered" evidence="1">
    <location>
        <begin position="85"/>
        <end position="104"/>
    </location>
</feature>
<dbReference type="EMBL" id="CP051685">
    <property type="protein sequence ID" value="QJD99911.1"/>
    <property type="molecule type" value="Genomic_DNA"/>
</dbReference>
<reference evidence="2 3" key="1">
    <citation type="submission" date="2020-04" db="EMBL/GenBank/DDBJ databases">
        <title>Genome sequencing of novel species.</title>
        <authorList>
            <person name="Heo J."/>
            <person name="Kim S.-J."/>
            <person name="Kim J.-S."/>
            <person name="Hong S.-B."/>
            <person name="Kwon S.-W."/>
        </authorList>
    </citation>
    <scope>NUCLEOTIDE SEQUENCE [LARGE SCALE GENOMIC DNA]</scope>
    <source>
        <strain evidence="2 3">GN2-R2</strain>
    </source>
</reference>
<dbReference type="AlphaFoldDB" id="A0A7Z2VV80"/>
<accession>A0A7Z2VV80</accession>
<gene>
    <name evidence="2" type="ORF">HH212_07660</name>
</gene>
<evidence type="ECO:0000313" key="2">
    <source>
        <dbReference type="EMBL" id="QJD99911.1"/>
    </source>
</evidence>
<evidence type="ECO:0000313" key="3">
    <source>
        <dbReference type="Proteomes" id="UP000502415"/>
    </source>
</evidence>
<dbReference type="KEGG" id="mfy:HH212_07660"/>
<proteinExistence type="predicted"/>